<sequence>MRLSVIVISYNMARELPRTLQSLSPAMQRGICAEDYEVLVIDNGSSAPIDEDACNLILPNLVFCRLESPSPSPVRAINMGLKRARGDLIGVFIDGARMASPGMLANALAAASLSSRPAISTLAFHLGPRVQMESVREGYDRDAENALLHASKWQEDGYRLFDIAALAGSSRWGWFRCPAETNALFLKGEHWREIGGYDEGFETPGGGLANLDVWARICADLSFSVITLLGEATFHQVHGGVATNSLNPPQEAFHAEYERLRGRPFRPPSRALTFFGTPPQQALRWIAHSAQLAQGEVAPDASLPNLWPATQSQE</sequence>
<evidence type="ECO:0000313" key="2">
    <source>
        <dbReference type="EMBL" id="ARN81113.1"/>
    </source>
</evidence>
<dbReference type="InterPro" id="IPR050834">
    <property type="entry name" value="Glycosyltransf_2"/>
</dbReference>
<dbReference type="KEGG" id="mbry:B1812_08510"/>
<accession>A0A1W6MU30</accession>
<organism evidence="2 3">
    <name type="scientific">Methylocystis bryophila</name>
    <dbReference type="NCBI Taxonomy" id="655015"/>
    <lineage>
        <taxon>Bacteria</taxon>
        <taxon>Pseudomonadati</taxon>
        <taxon>Pseudomonadota</taxon>
        <taxon>Alphaproteobacteria</taxon>
        <taxon>Hyphomicrobiales</taxon>
        <taxon>Methylocystaceae</taxon>
        <taxon>Methylocystis</taxon>
    </lineage>
</organism>
<reference evidence="2 3" key="1">
    <citation type="submission" date="2017-02" db="EMBL/GenBank/DDBJ databases">
        <authorList>
            <person name="Peterson S.W."/>
        </authorList>
    </citation>
    <scope>NUCLEOTIDE SEQUENCE [LARGE SCALE GENOMIC DNA]</scope>
    <source>
        <strain evidence="2 3">S285</strain>
    </source>
</reference>
<dbReference type="AlphaFoldDB" id="A0A1W6MU30"/>
<dbReference type="PANTHER" id="PTHR43685:SF2">
    <property type="entry name" value="GLYCOSYLTRANSFERASE 2-LIKE DOMAIN-CONTAINING PROTEIN"/>
    <property type="match status" value="1"/>
</dbReference>
<keyword evidence="3" id="KW-1185">Reference proteome</keyword>
<gene>
    <name evidence="2" type="ORF">B1812_08510</name>
</gene>
<dbReference type="CDD" id="cd00761">
    <property type="entry name" value="Glyco_tranf_GTA_type"/>
    <property type="match status" value="1"/>
</dbReference>
<dbReference type="OrthoDB" id="9816424at2"/>
<protein>
    <recommendedName>
        <fullName evidence="1">Glycosyltransferase 2-like domain-containing protein</fullName>
    </recommendedName>
</protein>
<dbReference type="InterPro" id="IPR029044">
    <property type="entry name" value="Nucleotide-diphossugar_trans"/>
</dbReference>
<dbReference type="STRING" id="655015.B1812_08510"/>
<dbReference type="PANTHER" id="PTHR43685">
    <property type="entry name" value="GLYCOSYLTRANSFERASE"/>
    <property type="match status" value="1"/>
</dbReference>
<dbReference type="Gene3D" id="3.90.550.10">
    <property type="entry name" value="Spore Coat Polysaccharide Biosynthesis Protein SpsA, Chain A"/>
    <property type="match status" value="1"/>
</dbReference>
<dbReference type="SUPFAM" id="SSF53448">
    <property type="entry name" value="Nucleotide-diphospho-sugar transferases"/>
    <property type="match status" value="1"/>
</dbReference>
<proteinExistence type="predicted"/>
<evidence type="ECO:0000259" key="1">
    <source>
        <dbReference type="Pfam" id="PF00535"/>
    </source>
</evidence>
<dbReference type="Proteomes" id="UP000193978">
    <property type="component" value="Chromosome"/>
</dbReference>
<name>A0A1W6MU30_9HYPH</name>
<dbReference type="Pfam" id="PF00535">
    <property type="entry name" value="Glycos_transf_2"/>
    <property type="match status" value="1"/>
</dbReference>
<dbReference type="EMBL" id="CP019948">
    <property type="protein sequence ID" value="ARN81113.1"/>
    <property type="molecule type" value="Genomic_DNA"/>
</dbReference>
<dbReference type="RefSeq" id="WP_158658668.1">
    <property type="nucleotide sequence ID" value="NZ_AP027149.1"/>
</dbReference>
<evidence type="ECO:0000313" key="3">
    <source>
        <dbReference type="Proteomes" id="UP000193978"/>
    </source>
</evidence>
<feature type="domain" description="Glycosyltransferase 2-like" evidence="1">
    <location>
        <begin position="4"/>
        <end position="94"/>
    </location>
</feature>
<dbReference type="InterPro" id="IPR001173">
    <property type="entry name" value="Glyco_trans_2-like"/>
</dbReference>